<dbReference type="Pfam" id="PF01823">
    <property type="entry name" value="MACPF"/>
    <property type="match status" value="1"/>
</dbReference>
<evidence type="ECO:0000313" key="2">
    <source>
        <dbReference type="EMBL" id="RWU07568.1"/>
    </source>
</evidence>
<name>A0A443YUM4_9SPHI</name>
<proteinExistence type="predicted"/>
<dbReference type="SMART" id="SM00457">
    <property type="entry name" value="MACPF"/>
    <property type="match status" value="1"/>
</dbReference>
<sequence>MSIFVKNLNMKKLYYLTMILIGLFLISCSKSELQNNPKEEPAPLIKKPGGGAGVMIAGDGKYDLLGYGYDMTGDAFALENASDAPIIDMKRFETDFAHRVNTPTTTEGKQDYYYGATAYEYVKDINRKKDFSASVSLGPKVPAKDGEHLFTGNAGYKDSSNNNYSFNSRYSFAHFEATYRIKKIQFNGDVDINLLKNYLTPEFLNNIVTYSADALVERYGTHVLTGISLGGRLRFDFSAALVNQATTEGKNRTVTGGLGFFTKLLGINLSTTLTTQEMTKSFNESRERRLSLSFSGGTNSGRSVSFDSNGNSSETVNISSWEQSVNANNCALIGVENAVPLQEFITDPIKKEQVRIAIENYIKARQIKLEYSKVLLYNFYSKQLGHIFTIDSNFGTTNSGWIRIFNDPIYVYDSQKPGSVPVYIMQHRTRSVYCVTANNTIDLDVWKEANYPVFYAYTAKDPNVYPIYQFYHPKTPSYGYFYDLTYRPLLNGWVENGIKFYAFNSPL</sequence>
<organism evidence="2 3">
    <name type="scientific">Pedobacter chitinilyticus</name>
    <dbReference type="NCBI Taxonomy" id="2233776"/>
    <lineage>
        <taxon>Bacteria</taxon>
        <taxon>Pseudomonadati</taxon>
        <taxon>Bacteroidota</taxon>
        <taxon>Sphingobacteriia</taxon>
        <taxon>Sphingobacteriales</taxon>
        <taxon>Sphingobacteriaceae</taxon>
        <taxon>Pedobacter</taxon>
    </lineage>
</organism>
<evidence type="ECO:0000259" key="1">
    <source>
        <dbReference type="PROSITE" id="PS51412"/>
    </source>
</evidence>
<dbReference type="InterPro" id="IPR020864">
    <property type="entry name" value="MACPF"/>
</dbReference>
<comment type="caution">
    <text evidence="2">The sequence shown here is derived from an EMBL/GenBank/DDBJ whole genome shotgun (WGS) entry which is preliminary data.</text>
</comment>
<dbReference type="AlphaFoldDB" id="A0A443YUM4"/>
<reference evidence="2 3" key="1">
    <citation type="submission" date="2018-06" db="EMBL/GenBank/DDBJ databases">
        <title>Pedobacter endophyticus sp. nov., an endophytic bacterium isolated from a leaf of Triticum aestivum.</title>
        <authorList>
            <person name="Zhang L."/>
        </authorList>
    </citation>
    <scope>NUCLEOTIDE SEQUENCE [LARGE SCALE GENOMIC DNA]</scope>
    <source>
        <strain evidence="2 3">CM134L-2</strain>
    </source>
</reference>
<gene>
    <name evidence="2" type="ORF">DPV69_11315</name>
</gene>
<dbReference type="OrthoDB" id="1038436at2"/>
<dbReference type="EMBL" id="SAYW01000003">
    <property type="protein sequence ID" value="RWU07568.1"/>
    <property type="molecule type" value="Genomic_DNA"/>
</dbReference>
<keyword evidence="3" id="KW-1185">Reference proteome</keyword>
<accession>A0A443YUM4</accession>
<protein>
    <recommendedName>
        <fullName evidence="1">MACPF domain-containing protein</fullName>
    </recommendedName>
</protein>
<evidence type="ECO:0000313" key="3">
    <source>
        <dbReference type="Proteomes" id="UP000284120"/>
    </source>
</evidence>
<feature type="domain" description="MACPF" evidence="1">
    <location>
        <begin position="29"/>
        <end position="376"/>
    </location>
</feature>
<dbReference type="Proteomes" id="UP000284120">
    <property type="component" value="Unassembled WGS sequence"/>
</dbReference>
<dbReference type="PROSITE" id="PS51257">
    <property type="entry name" value="PROKAR_LIPOPROTEIN"/>
    <property type="match status" value="1"/>
</dbReference>
<dbReference type="PROSITE" id="PS51412">
    <property type="entry name" value="MACPF_2"/>
    <property type="match status" value="1"/>
</dbReference>